<dbReference type="SUPFAM" id="SSF53850">
    <property type="entry name" value="Periplasmic binding protein-like II"/>
    <property type="match status" value="1"/>
</dbReference>
<evidence type="ECO:0000313" key="3">
    <source>
        <dbReference type="EMBL" id="OYQ20105.1"/>
    </source>
</evidence>
<dbReference type="PANTHER" id="PTHR42928">
    <property type="entry name" value="TRICARBOXYLATE-BINDING PROTEIN"/>
    <property type="match status" value="1"/>
</dbReference>
<dbReference type="OrthoDB" id="7250553at2"/>
<dbReference type="Gene3D" id="3.40.190.10">
    <property type="entry name" value="Periplasmic binding protein-like II"/>
    <property type="match status" value="1"/>
</dbReference>
<dbReference type="Proteomes" id="UP000216361">
    <property type="component" value="Unassembled WGS sequence"/>
</dbReference>
<dbReference type="CDD" id="cd07012">
    <property type="entry name" value="PBP2_Bug_TTT"/>
    <property type="match status" value="1"/>
</dbReference>
<feature type="signal peptide" evidence="2">
    <location>
        <begin position="1"/>
        <end position="23"/>
    </location>
</feature>
<keyword evidence="4" id="KW-1185">Reference proteome</keyword>
<feature type="chain" id="PRO_5013350220" evidence="2">
    <location>
        <begin position="24"/>
        <end position="323"/>
    </location>
</feature>
<dbReference type="PANTHER" id="PTHR42928:SF5">
    <property type="entry name" value="BLR1237 PROTEIN"/>
    <property type="match status" value="1"/>
</dbReference>
<organism evidence="3 4">
    <name type="scientific">Elstera cyanobacteriorum</name>
    <dbReference type="NCBI Taxonomy" id="2022747"/>
    <lineage>
        <taxon>Bacteria</taxon>
        <taxon>Pseudomonadati</taxon>
        <taxon>Pseudomonadota</taxon>
        <taxon>Alphaproteobacteria</taxon>
        <taxon>Rhodospirillales</taxon>
        <taxon>Rhodospirillaceae</taxon>
        <taxon>Elstera</taxon>
    </lineage>
</organism>
<dbReference type="EMBL" id="NOXS01000029">
    <property type="protein sequence ID" value="OYQ20105.1"/>
    <property type="molecule type" value="Genomic_DNA"/>
</dbReference>
<dbReference type="PIRSF" id="PIRSF017082">
    <property type="entry name" value="YflP"/>
    <property type="match status" value="1"/>
</dbReference>
<dbReference type="Pfam" id="PF03401">
    <property type="entry name" value="TctC"/>
    <property type="match status" value="1"/>
</dbReference>
<name>A0A255XUL6_9PROT</name>
<dbReference type="InterPro" id="IPR042100">
    <property type="entry name" value="Bug_dom1"/>
</dbReference>
<protein>
    <submittedName>
        <fullName evidence="3">LacI family transcriptional regulator</fullName>
    </submittedName>
</protein>
<dbReference type="Gene3D" id="3.40.190.150">
    <property type="entry name" value="Bordetella uptake gene, domain 1"/>
    <property type="match status" value="1"/>
</dbReference>
<sequence length="323" mass="33829">MQYHRLLGALAALTVSLSAPTQAEDFPSKPMTVIVPFPAGGGSDAVARLLSAKVSETLKQPLIVDNRPGANGSLGAAGFVQAKPDGYTLMVASIGVFAINPALYDNLRYDPAKQFEPISLAVRTPNVLVTHPSFPANSVAEFIAYLKKNPNAVTFASSGSGSSDHLTTALFWNRTQTNGVHTPYKGGAPAVTDLVAGHVQAGFLNLGNVAPQIKAGRLKLLAIAGDVRVPGFPETPTMAEAGVDGMAVYSWQAVATLKGVPTEVKAKLEAAFVAAAQQPDVRHKFDELGFETVGSSSADFAAYLATELARWKQVVTAAKITVD</sequence>
<dbReference type="InterPro" id="IPR005064">
    <property type="entry name" value="BUG"/>
</dbReference>
<evidence type="ECO:0000256" key="2">
    <source>
        <dbReference type="SAM" id="SignalP"/>
    </source>
</evidence>
<dbReference type="AlphaFoldDB" id="A0A255XUL6"/>
<gene>
    <name evidence="3" type="ORF">CHR90_05180</name>
</gene>
<proteinExistence type="inferred from homology"/>
<comment type="caution">
    <text evidence="3">The sequence shown here is derived from an EMBL/GenBank/DDBJ whole genome shotgun (WGS) entry which is preliminary data.</text>
</comment>
<dbReference type="RefSeq" id="WP_094407928.1">
    <property type="nucleotide sequence ID" value="NZ_BMJZ01000001.1"/>
</dbReference>
<reference evidence="3 4" key="1">
    <citation type="submission" date="2017-07" db="EMBL/GenBank/DDBJ databases">
        <title>Elstera cyanobacteriorum sp. nov., a novel bacterium isolated from cyanobacterial aggregates in a eutrophic lake.</title>
        <authorList>
            <person name="Cai H."/>
        </authorList>
    </citation>
    <scope>NUCLEOTIDE SEQUENCE [LARGE SCALE GENOMIC DNA]</scope>
    <source>
        <strain evidence="3 4">TH019</strain>
    </source>
</reference>
<accession>A0A255XUL6</accession>
<evidence type="ECO:0000313" key="4">
    <source>
        <dbReference type="Proteomes" id="UP000216361"/>
    </source>
</evidence>
<comment type="similarity">
    <text evidence="1">Belongs to the UPF0065 (bug) family.</text>
</comment>
<evidence type="ECO:0000256" key="1">
    <source>
        <dbReference type="ARBA" id="ARBA00006987"/>
    </source>
</evidence>
<keyword evidence="2" id="KW-0732">Signal</keyword>